<dbReference type="Pfam" id="PF07690">
    <property type="entry name" value="MFS_1"/>
    <property type="match status" value="1"/>
</dbReference>
<feature type="transmembrane region" description="Helical" evidence="6">
    <location>
        <begin position="419"/>
        <end position="441"/>
    </location>
</feature>
<dbReference type="Proteomes" id="UP000030185">
    <property type="component" value="Unassembled WGS sequence"/>
</dbReference>
<feature type="transmembrane region" description="Helical" evidence="6">
    <location>
        <begin position="21"/>
        <end position="41"/>
    </location>
</feature>
<evidence type="ECO:0000256" key="5">
    <source>
        <dbReference type="ARBA" id="ARBA00023136"/>
    </source>
</evidence>
<sequence>MATFGKDSKPVEISGNENTSYKVPLALMVSLFFMIGFITVMNDVLIPSLKGVFNLHSWKVMLVQSCFFGAYAIMSIPAGNLIQKIGYKKGLAVSLGVMATGLLLFIPASDLILYPFFLFALFVVGVGLTILQVAINPYIVALGPEETGASRLNLGGALNSTATFIGPILGGAFILDKSLTDPIQKAAAVKGPYIALAILTLTIAVILYFLKLPKLKSEIEEGEILEGSIWEFKHLISGALSIFFYVGAEVAIGSILILYMVEDHLIKASTEVMNQFGDEKLASSLLAYYWGSAMIGRLIGSAIGQRVRAEIMLRVVAILAVIFVGMSMTGLFDSQYLNIKIMILDFKLNFPIVFRTVEIPVSILLLILVGLLNSVMWPCIFPLSLTGLGKFTSKGSGILVTMVAGGALIPPLQGKLAHVVGYGYSFAIILICYLYILYFSVRGYKSKRILTSGE</sequence>
<keyword evidence="3 6" id="KW-0812">Transmembrane</keyword>
<dbReference type="InterPro" id="IPR036259">
    <property type="entry name" value="MFS_trans_sf"/>
</dbReference>
<dbReference type="InterPro" id="IPR020846">
    <property type="entry name" value="MFS_dom"/>
</dbReference>
<comment type="caution">
    <text evidence="8">The sequence shown here is derived from an EMBL/GenBank/DDBJ whole genome shotgun (WGS) entry which is preliminary data.</text>
</comment>
<name>A0A098LFE9_9BACT</name>
<feature type="transmembrane region" description="Helical" evidence="6">
    <location>
        <begin position="114"/>
        <end position="140"/>
    </location>
</feature>
<feature type="transmembrane region" description="Helical" evidence="6">
    <location>
        <begin position="396"/>
        <end position="413"/>
    </location>
</feature>
<dbReference type="AlphaFoldDB" id="A0A098LFE9"/>
<feature type="transmembrane region" description="Helical" evidence="6">
    <location>
        <begin position="242"/>
        <end position="261"/>
    </location>
</feature>
<dbReference type="PROSITE" id="PS50850">
    <property type="entry name" value="MFS"/>
    <property type="match status" value="1"/>
</dbReference>
<evidence type="ECO:0000256" key="6">
    <source>
        <dbReference type="SAM" id="Phobius"/>
    </source>
</evidence>
<dbReference type="GO" id="GO:0005886">
    <property type="term" value="C:plasma membrane"/>
    <property type="evidence" value="ECO:0007669"/>
    <property type="project" value="UniProtKB-SubCell"/>
</dbReference>
<evidence type="ECO:0000256" key="3">
    <source>
        <dbReference type="ARBA" id="ARBA00022692"/>
    </source>
</evidence>
<dbReference type="eggNOG" id="COG0738">
    <property type="taxonomic scope" value="Bacteria"/>
</dbReference>
<reference evidence="8 9" key="1">
    <citation type="submission" date="2014-09" db="EMBL/GenBank/DDBJ databases">
        <title>Sporocytophaga myxococcoides PG-01 genome sequencing.</title>
        <authorList>
            <person name="Liu L."/>
            <person name="Gao P.J."/>
            <person name="Chen G.J."/>
            <person name="Wang L.S."/>
        </authorList>
    </citation>
    <scope>NUCLEOTIDE SEQUENCE [LARGE SCALE GENOMIC DNA]</scope>
    <source>
        <strain evidence="8 9">PG-01</strain>
    </source>
</reference>
<keyword evidence="5 6" id="KW-0472">Membrane</keyword>
<evidence type="ECO:0000256" key="4">
    <source>
        <dbReference type="ARBA" id="ARBA00022989"/>
    </source>
</evidence>
<feature type="transmembrane region" description="Helical" evidence="6">
    <location>
        <begin position="352"/>
        <end position="375"/>
    </location>
</feature>
<feature type="transmembrane region" description="Helical" evidence="6">
    <location>
        <begin position="193"/>
        <end position="210"/>
    </location>
</feature>
<accession>A0A098LFE9</accession>
<keyword evidence="9" id="KW-1185">Reference proteome</keyword>
<dbReference type="CDD" id="cd17394">
    <property type="entry name" value="MFS_FucP_like"/>
    <property type="match status" value="1"/>
</dbReference>
<dbReference type="EMBL" id="BBLT01000004">
    <property type="protein sequence ID" value="GAL85222.1"/>
    <property type="molecule type" value="Genomic_DNA"/>
</dbReference>
<keyword evidence="4 6" id="KW-1133">Transmembrane helix</keyword>
<keyword evidence="2" id="KW-1003">Cell membrane</keyword>
<evidence type="ECO:0000256" key="1">
    <source>
        <dbReference type="ARBA" id="ARBA00004429"/>
    </source>
</evidence>
<feature type="transmembrane region" description="Helical" evidence="6">
    <location>
        <begin position="91"/>
        <end position="108"/>
    </location>
</feature>
<dbReference type="STRING" id="153721.MYP_2451"/>
<feature type="transmembrane region" description="Helical" evidence="6">
    <location>
        <begin position="61"/>
        <end position="79"/>
    </location>
</feature>
<comment type="subcellular location">
    <subcellularLocation>
        <location evidence="1">Cell inner membrane</location>
        <topology evidence="1">Multi-pass membrane protein</topology>
    </subcellularLocation>
</comment>
<evidence type="ECO:0000259" key="7">
    <source>
        <dbReference type="PROSITE" id="PS50850"/>
    </source>
</evidence>
<dbReference type="Gene3D" id="1.20.1250.20">
    <property type="entry name" value="MFS general substrate transporter like domains"/>
    <property type="match status" value="2"/>
</dbReference>
<evidence type="ECO:0000313" key="8">
    <source>
        <dbReference type="EMBL" id="GAL85222.1"/>
    </source>
</evidence>
<feature type="transmembrane region" description="Helical" evidence="6">
    <location>
        <begin position="311"/>
        <end position="332"/>
    </location>
</feature>
<dbReference type="PANTHER" id="PTHR43702:SF3">
    <property type="entry name" value="PROTEIN TSGA"/>
    <property type="match status" value="1"/>
</dbReference>
<feature type="transmembrane region" description="Helical" evidence="6">
    <location>
        <begin position="281"/>
        <end position="299"/>
    </location>
</feature>
<feature type="domain" description="Major facilitator superfamily (MFS) profile" evidence="7">
    <location>
        <begin position="24"/>
        <end position="448"/>
    </location>
</feature>
<dbReference type="SUPFAM" id="SSF103473">
    <property type="entry name" value="MFS general substrate transporter"/>
    <property type="match status" value="1"/>
</dbReference>
<dbReference type="GO" id="GO:0022857">
    <property type="term" value="F:transmembrane transporter activity"/>
    <property type="evidence" value="ECO:0007669"/>
    <property type="project" value="InterPro"/>
</dbReference>
<organism evidence="8 9">
    <name type="scientific">Sporocytophaga myxococcoides</name>
    <dbReference type="NCBI Taxonomy" id="153721"/>
    <lineage>
        <taxon>Bacteria</taxon>
        <taxon>Pseudomonadati</taxon>
        <taxon>Bacteroidota</taxon>
        <taxon>Cytophagia</taxon>
        <taxon>Cytophagales</taxon>
        <taxon>Cytophagaceae</taxon>
        <taxon>Sporocytophaga</taxon>
    </lineage>
</organism>
<dbReference type="RefSeq" id="WP_045463419.1">
    <property type="nucleotide sequence ID" value="NZ_BBLT01000004.1"/>
</dbReference>
<dbReference type="OrthoDB" id="9795150at2"/>
<dbReference type="InterPro" id="IPR011701">
    <property type="entry name" value="MFS"/>
</dbReference>
<proteinExistence type="predicted"/>
<feature type="transmembrane region" description="Helical" evidence="6">
    <location>
        <begin position="152"/>
        <end position="173"/>
    </location>
</feature>
<dbReference type="InterPro" id="IPR050375">
    <property type="entry name" value="MFS_TsgA-like"/>
</dbReference>
<dbReference type="PANTHER" id="PTHR43702">
    <property type="entry name" value="L-FUCOSE-PROTON SYMPORTER"/>
    <property type="match status" value="1"/>
</dbReference>
<evidence type="ECO:0000256" key="2">
    <source>
        <dbReference type="ARBA" id="ARBA00022475"/>
    </source>
</evidence>
<gene>
    <name evidence="8" type="ORF">MYP_2451</name>
</gene>
<evidence type="ECO:0000313" key="9">
    <source>
        <dbReference type="Proteomes" id="UP000030185"/>
    </source>
</evidence>
<protein>
    <recommendedName>
        <fullName evidence="7">Major facilitator superfamily (MFS) profile domain-containing protein</fullName>
    </recommendedName>
</protein>